<dbReference type="GO" id="GO:0016989">
    <property type="term" value="F:sigma factor antagonist activity"/>
    <property type="evidence" value="ECO:0007669"/>
    <property type="project" value="TreeGrafter"/>
</dbReference>
<dbReference type="Proteomes" id="UP000287027">
    <property type="component" value="Chromosome"/>
</dbReference>
<dbReference type="AlphaFoldDB" id="A0A5B9GIE7"/>
<feature type="domain" description="FecR N-terminal" evidence="1">
    <location>
        <begin position="14"/>
        <end position="51"/>
    </location>
</feature>
<gene>
    <name evidence="2" type="ORF">EOV40_007330</name>
</gene>
<evidence type="ECO:0000313" key="2">
    <source>
        <dbReference type="EMBL" id="QEE85547.1"/>
    </source>
</evidence>
<dbReference type="EMBL" id="CP042808">
    <property type="protein sequence ID" value="QEE85547.1"/>
    <property type="molecule type" value="Genomic_DNA"/>
</dbReference>
<dbReference type="PIRSF" id="PIRSF018266">
    <property type="entry name" value="FecR"/>
    <property type="match status" value="1"/>
</dbReference>
<dbReference type="InterPro" id="IPR032623">
    <property type="entry name" value="FecR_N"/>
</dbReference>
<dbReference type="KEGG" id="aoy:EOV40_007330"/>
<dbReference type="Gene3D" id="3.55.50.30">
    <property type="match status" value="1"/>
</dbReference>
<reference evidence="2 3" key="1">
    <citation type="submission" date="2019-08" db="EMBL/GenBank/DDBJ databases">
        <title>Acetobacter oryzioeni sp. nov., isolated from Korean rice wine vinegar.</title>
        <authorList>
            <person name="Baek J.H."/>
            <person name="Kim K.H."/>
            <person name="Jeon C.O."/>
            <person name="Han D.M."/>
        </authorList>
    </citation>
    <scope>NUCLEOTIDE SEQUENCE [LARGE SCALE GENOMIC DNA]</scope>
    <source>
        <strain evidence="2 3">B6</strain>
    </source>
</reference>
<name>A0A5B9GIE7_9PROT</name>
<dbReference type="PANTHER" id="PTHR30273">
    <property type="entry name" value="PERIPLASMIC SIGNAL SENSOR AND SIGMA FACTOR ACTIVATOR FECR-RELATED"/>
    <property type="match status" value="1"/>
</dbReference>
<dbReference type="RefSeq" id="WP_128105524.1">
    <property type="nucleotide sequence ID" value="NZ_CP042808.1"/>
</dbReference>
<protein>
    <submittedName>
        <fullName evidence="2">DUF4880 domain-containing protein</fullName>
    </submittedName>
</protein>
<organism evidence="2 3">
    <name type="scientific">Acetobacter oryzoeni</name>
    <dbReference type="NCBI Taxonomy" id="2500548"/>
    <lineage>
        <taxon>Bacteria</taxon>
        <taxon>Pseudomonadati</taxon>
        <taxon>Pseudomonadota</taxon>
        <taxon>Alphaproteobacteria</taxon>
        <taxon>Acetobacterales</taxon>
        <taxon>Acetobacteraceae</taxon>
        <taxon>Acetobacter</taxon>
    </lineage>
</organism>
<accession>A0A5B9GIE7</accession>
<dbReference type="Pfam" id="PF16220">
    <property type="entry name" value="DUF4880"/>
    <property type="match status" value="1"/>
</dbReference>
<dbReference type="PANTHER" id="PTHR30273:SF2">
    <property type="entry name" value="PROTEIN FECR"/>
    <property type="match status" value="1"/>
</dbReference>
<evidence type="ECO:0000259" key="1">
    <source>
        <dbReference type="Pfam" id="PF16220"/>
    </source>
</evidence>
<proteinExistence type="predicted"/>
<sequence length="312" mass="35147">MNYFTKYSTIRHHAAYWITRLHSENCTDAEKEAFQKWLADSQDHATEFQYLTEIWELGAGAPQTMLPTIPVARKNNILLNRRTALACLGTSVLMLSPLGQKVQATQLLQTKTGDISTFTLGGKICCRMDTDTKLAFIPDSQCCRLEKGQVILSASAAASTLWVIAAHTSVYLQLHASTNIRIDPDCVHVTALQDKILVRSEHLPASGAWLQPGQRLRFFADGHLHSDYPEIDTLLSWQEGRLIFRNRPLWEVITEINRYIPQKIKLDAPLLINRPLSGVYYIARGNAFLQMLVRLLPIRLVNNTNGITLLPA</sequence>
<keyword evidence="3" id="KW-1185">Reference proteome</keyword>
<dbReference type="InterPro" id="IPR012373">
    <property type="entry name" value="Ferrdict_sens_TM"/>
</dbReference>
<evidence type="ECO:0000313" key="3">
    <source>
        <dbReference type="Proteomes" id="UP000287027"/>
    </source>
</evidence>